<keyword evidence="1" id="KW-0175">Coiled coil</keyword>
<dbReference type="RefSeq" id="WP_058510648.1">
    <property type="nucleotide sequence ID" value="NZ_DAIOMV010000027.1"/>
</dbReference>
<protein>
    <submittedName>
        <fullName evidence="2">Uncharacterized protein</fullName>
    </submittedName>
</protein>
<name>A0A0W0ZHE9_9GAMM</name>
<comment type="caution">
    <text evidence="2">The sequence shown here is derived from an EMBL/GenBank/DDBJ whole genome shotgun (WGS) entry which is preliminary data.</text>
</comment>
<keyword evidence="3" id="KW-1185">Reference proteome</keyword>
<evidence type="ECO:0000256" key="1">
    <source>
        <dbReference type="SAM" id="Coils"/>
    </source>
</evidence>
<evidence type="ECO:0000313" key="3">
    <source>
        <dbReference type="Proteomes" id="UP000054926"/>
    </source>
</evidence>
<gene>
    <name evidence="2" type="ORF">Lste_1729</name>
</gene>
<evidence type="ECO:0000313" key="2">
    <source>
        <dbReference type="EMBL" id="KTD68571.1"/>
    </source>
</evidence>
<sequence>MGRLFQDNKEHTNRVVEKFAAAESKAGDLCQTLAALQDELYVVQTKEQFDGVVQKLIDEGKIVHQFLLELMSGADKEVMPKVMAHLTSQPNFEHIRTLLNYTELAAKSIVAKKELLSVQESLTDLTNEQSEALLLFITKLKELKPITELLMMQEEAFKKRLGAASSLDEVDEIEAQIQKKNQLIEGALERLIPYPQDEVVAGQIIKLMQTNSHLLTILQSFDLHESLMNDILHARGTVAANMESSHMDDDQPLPPSLSC</sequence>
<feature type="coiled-coil region" evidence="1">
    <location>
        <begin position="163"/>
        <end position="190"/>
    </location>
</feature>
<dbReference type="STRING" id="947033.Lste_1729"/>
<dbReference type="AlphaFoldDB" id="A0A0W0ZHE9"/>
<dbReference type="OrthoDB" id="5653604at2"/>
<dbReference type="Proteomes" id="UP000054926">
    <property type="component" value="Unassembled WGS sequence"/>
</dbReference>
<reference evidence="2 3" key="1">
    <citation type="submission" date="2015-11" db="EMBL/GenBank/DDBJ databases">
        <title>Genomic analysis of 38 Legionella species identifies large and diverse effector repertoires.</title>
        <authorList>
            <person name="Burstein D."/>
            <person name="Amaro F."/>
            <person name="Zusman T."/>
            <person name="Lifshitz Z."/>
            <person name="Cohen O."/>
            <person name="Gilbert J.A."/>
            <person name="Pupko T."/>
            <person name="Shuman H.A."/>
            <person name="Segal G."/>
        </authorList>
    </citation>
    <scope>NUCLEOTIDE SEQUENCE [LARGE SCALE GENOMIC DNA]</scope>
    <source>
        <strain evidence="2 3">IMVS3376</strain>
    </source>
</reference>
<accession>A0A0W0ZHE9</accession>
<dbReference type="PATRIC" id="fig|947033.5.peg.1826"/>
<dbReference type="EMBL" id="LNYY01000019">
    <property type="protein sequence ID" value="KTD68571.1"/>
    <property type="molecule type" value="Genomic_DNA"/>
</dbReference>
<organism evidence="2 3">
    <name type="scientific">Legionella steelei</name>
    <dbReference type="NCBI Taxonomy" id="947033"/>
    <lineage>
        <taxon>Bacteria</taxon>
        <taxon>Pseudomonadati</taxon>
        <taxon>Pseudomonadota</taxon>
        <taxon>Gammaproteobacteria</taxon>
        <taxon>Legionellales</taxon>
        <taxon>Legionellaceae</taxon>
        <taxon>Legionella</taxon>
    </lineage>
</organism>
<proteinExistence type="predicted"/>